<keyword evidence="4" id="KW-0732">Signal</keyword>
<name>A0A1U8ELM2_CAPAN</name>
<dbReference type="InterPro" id="IPR007118">
    <property type="entry name" value="Expan_Lol_pI"/>
</dbReference>
<dbReference type="SUPFAM" id="SSF49590">
    <property type="entry name" value="PHL pollen allergen"/>
    <property type="match status" value="1"/>
</dbReference>
<dbReference type="InterPro" id="IPR007117">
    <property type="entry name" value="Expansin_CBD"/>
</dbReference>
<comment type="subcellular location">
    <subcellularLocation>
        <location evidence="1">Secreted</location>
    </subcellularLocation>
</comment>
<dbReference type="Pfam" id="PF03330">
    <property type="entry name" value="DPBB_1"/>
    <property type="match status" value="1"/>
</dbReference>
<dbReference type="InterPro" id="IPR005795">
    <property type="entry name" value="LolPI"/>
</dbReference>
<dbReference type="PRINTS" id="PR00829">
    <property type="entry name" value="LOLP1ALLERGN"/>
</dbReference>
<evidence type="ECO:0000313" key="8">
    <source>
        <dbReference type="Proteomes" id="UP000222542"/>
    </source>
</evidence>
<dbReference type="PRINTS" id="PR01225">
    <property type="entry name" value="EXPANSNFAMLY"/>
</dbReference>
<keyword evidence="2" id="KW-0964">Secreted</keyword>
<comment type="caution">
    <text evidence="7">The sequence shown here is derived from an EMBL/GenBank/DDBJ whole genome shotgun (WGS) entry which is preliminary data.</text>
</comment>
<dbReference type="GO" id="GO:0005576">
    <property type="term" value="C:extracellular region"/>
    <property type="evidence" value="ECO:0007669"/>
    <property type="project" value="UniProtKB-SubCell"/>
</dbReference>
<reference evidence="7 8" key="2">
    <citation type="journal article" date="2017" name="Genome Biol.">
        <title>New reference genome sequences of hot pepper reveal the massive evolution of plant disease-resistance genes by retroduplication.</title>
        <authorList>
            <person name="Kim S."/>
            <person name="Park J."/>
            <person name="Yeom S.I."/>
            <person name="Kim Y.M."/>
            <person name="Seo E."/>
            <person name="Kim K.T."/>
            <person name="Kim M.S."/>
            <person name="Lee J.M."/>
            <person name="Cheong K."/>
            <person name="Shin H.S."/>
            <person name="Kim S.B."/>
            <person name="Han K."/>
            <person name="Lee J."/>
            <person name="Park M."/>
            <person name="Lee H.A."/>
            <person name="Lee H.Y."/>
            <person name="Lee Y."/>
            <person name="Oh S."/>
            <person name="Lee J.H."/>
            <person name="Choi E."/>
            <person name="Choi E."/>
            <person name="Lee S.E."/>
            <person name="Jeon J."/>
            <person name="Kim H."/>
            <person name="Choi G."/>
            <person name="Song H."/>
            <person name="Lee J."/>
            <person name="Lee S.C."/>
            <person name="Kwon J.K."/>
            <person name="Lee H.Y."/>
            <person name="Koo N."/>
            <person name="Hong Y."/>
            <person name="Kim R.W."/>
            <person name="Kang W.H."/>
            <person name="Huh J.H."/>
            <person name="Kang B.C."/>
            <person name="Yang T.J."/>
            <person name="Lee Y.H."/>
            <person name="Bennetzen J.L."/>
            <person name="Choi D."/>
        </authorList>
    </citation>
    <scope>NUCLEOTIDE SEQUENCE [LARGE SCALE GENOMIC DNA]</scope>
    <source>
        <strain evidence="8">cv. CM334</strain>
    </source>
</reference>
<evidence type="ECO:0000259" key="5">
    <source>
        <dbReference type="PROSITE" id="PS50842"/>
    </source>
</evidence>
<dbReference type="KEGG" id="cann:107844990"/>
<dbReference type="EMBL" id="AYRZ02000056">
    <property type="protein sequence ID" value="PHT62834.1"/>
    <property type="molecule type" value="Genomic_DNA"/>
</dbReference>
<evidence type="ECO:0000259" key="6">
    <source>
        <dbReference type="PROSITE" id="PS50843"/>
    </source>
</evidence>
<dbReference type="SMR" id="A0A1U8ELM2"/>
<dbReference type="InterPro" id="IPR007112">
    <property type="entry name" value="Expansin/allergen_DPBB_dom"/>
</dbReference>
<dbReference type="SMART" id="SM00837">
    <property type="entry name" value="DPBB_1"/>
    <property type="match status" value="1"/>
</dbReference>
<dbReference type="InterPro" id="IPR036749">
    <property type="entry name" value="Expansin_CBD_sf"/>
</dbReference>
<dbReference type="Gene3D" id="2.40.40.10">
    <property type="entry name" value="RlpA-like domain"/>
    <property type="match status" value="1"/>
</dbReference>
<dbReference type="Gene3D" id="2.60.40.760">
    <property type="entry name" value="Expansin, cellulose-binding-like domain"/>
    <property type="match status" value="1"/>
</dbReference>
<dbReference type="GO" id="GO:0009653">
    <property type="term" value="P:anatomical structure morphogenesis"/>
    <property type="evidence" value="ECO:0007669"/>
    <property type="project" value="UniProtKB-ARBA"/>
</dbReference>
<feature type="signal peptide" evidence="4">
    <location>
        <begin position="1"/>
        <end position="22"/>
    </location>
</feature>
<feature type="domain" description="Expansin-like EG45" evidence="5">
    <location>
        <begin position="53"/>
        <end position="159"/>
    </location>
</feature>
<dbReference type="Gramene" id="PHT62834">
    <property type="protein sequence ID" value="PHT62834"/>
    <property type="gene ID" value="T459_33317"/>
</dbReference>
<organism evidence="7 8">
    <name type="scientific">Capsicum annuum</name>
    <name type="common">Capsicum pepper</name>
    <dbReference type="NCBI Taxonomy" id="4072"/>
    <lineage>
        <taxon>Eukaryota</taxon>
        <taxon>Viridiplantae</taxon>
        <taxon>Streptophyta</taxon>
        <taxon>Embryophyta</taxon>
        <taxon>Tracheophyta</taxon>
        <taxon>Spermatophyta</taxon>
        <taxon>Magnoliopsida</taxon>
        <taxon>eudicotyledons</taxon>
        <taxon>Gunneridae</taxon>
        <taxon>Pentapetalae</taxon>
        <taxon>asterids</taxon>
        <taxon>lamiids</taxon>
        <taxon>Solanales</taxon>
        <taxon>Solanaceae</taxon>
        <taxon>Solanoideae</taxon>
        <taxon>Capsiceae</taxon>
        <taxon>Capsicum</taxon>
    </lineage>
</organism>
<dbReference type="AlphaFoldDB" id="A0A1U8ELM2"/>
<evidence type="ECO:0000256" key="2">
    <source>
        <dbReference type="ARBA" id="ARBA00022525"/>
    </source>
</evidence>
<evidence type="ECO:0000256" key="1">
    <source>
        <dbReference type="ARBA" id="ARBA00004613"/>
    </source>
</evidence>
<dbReference type="OMA" id="CIGNSAC"/>
<accession>A0A1U8ELM2</accession>
<feature type="chain" id="PRO_5030035299" evidence="4">
    <location>
        <begin position="23"/>
        <end position="257"/>
    </location>
</feature>
<reference evidence="7 8" key="1">
    <citation type="journal article" date="2014" name="Nat. Genet.">
        <title>Genome sequence of the hot pepper provides insights into the evolution of pungency in Capsicum species.</title>
        <authorList>
            <person name="Kim S."/>
            <person name="Park M."/>
            <person name="Yeom S.I."/>
            <person name="Kim Y.M."/>
            <person name="Lee J.M."/>
            <person name="Lee H.A."/>
            <person name="Seo E."/>
            <person name="Choi J."/>
            <person name="Cheong K."/>
            <person name="Kim K.T."/>
            <person name="Jung K."/>
            <person name="Lee G.W."/>
            <person name="Oh S.K."/>
            <person name="Bae C."/>
            <person name="Kim S.B."/>
            <person name="Lee H.Y."/>
            <person name="Kim S.Y."/>
            <person name="Kim M.S."/>
            <person name="Kang B.C."/>
            <person name="Jo Y.D."/>
            <person name="Yang H.B."/>
            <person name="Jeong H.J."/>
            <person name="Kang W.H."/>
            <person name="Kwon J.K."/>
            <person name="Shin C."/>
            <person name="Lim J.Y."/>
            <person name="Park J.H."/>
            <person name="Huh J.H."/>
            <person name="Kim J.S."/>
            <person name="Kim B.D."/>
            <person name="Cohen O."/>
            <person name="Paran I."/>
            <person name="Suh M.C."/>
            <person name="Lee S.B."/>
            <person name="Kim Y.K."/>
            <person name="Shin Y."/>
            <person name="Noh S.J."/>
            <person name="Park J."/>
            <person name="Seo Y.S."/>
            <person name="Kwon S.Y."/>
            <person name="Kim H.A."/>
            <person name="Park J.M."/>
            <person name="Kim H.J."/>
            <person name="Choi S.B."/>
            <person name="Bosland P.W."/>
            <person name="Reeves G."/>
            <person name="Jo S.H."/>
            <person name="Lee B.W."/>
            <person name="Cho H.T."/>
            <person name="Choi H.S."/>
            <person name="Lee M.S."/>
            <person name="Yu Y."/>
            <person name="Do Choi Y."/>
            <person name="Park B.S."/>
            <person name="van Deynze A."/>
            <person name="Ashrafi H."/>
            <person name="Hill T."/>
            <person name="Kim W.T."/>
            <person name="Pai H.S."/>
            <person name="Ahn H.K."/>
            <person name="Yeam I."/>
            <person name="Giovannoni J.J."/>
            <person name="Rose J.K."/>
            <person name="Sorensen I."/>
            <person name="Lee S.J."/>
            <person name="Kim R.W."/>
            <person name="Choi I.Y."/>
            <person name="Choi B.S."/>
            <person name="Lim J.S."/>
            <person name="Lee Y.H."/>
            <person name="Choi D."/>
        </authorList>
    </citation>
    <scope>NUCLEOTIDE SEQUENCE [LARGE SCALE GENOMIC DNA]</scope>
    <source>
        <strain evidence="8">cv. CM334</strain>
    </source>
</reference>
<evidence type="ECO:0000313" key="7">
    <source>
        <dbReference type="EMBL" id="PHT62834.1"/>
    </source>
</evidence>
<dbReference type="PROSITE" id="PS50843">
    <property type="entry name" value="EXPANSIN_CBD"/>
    <property type="match status" value="1"/>
</dbReference>
<protein>
    <submittedName>
        <fullName evidence="7">Expansin-B15</fullName>
    </submittedName>
</protein>
<dbReference type="PROSITE" id="PS50842">
    <property type="entry name" value="EXPANSIN_EG45"/>
    <property type="match status" value="1"/>
</dbReference>
<evidence type="ECO:0000256" key="3">
    <source>
        <dbReference type="RuleBase" id="RU003460"/>
    </source>
</evidence>
<feature type="domain" description="Expansin-like CBD" evidence="6">
    <location>
        <begin position="171"/>
        <end position="253"/>
    </location>
</feature>
<dbReference type="PANTHER" id="PTHR31692:SF105">
    <property type="entry name" value="EXPANSIN-B11-LIKE"/>
    <property type="match status" value="1"/>
</dbReference>
<dbReference type="CDD" id="cd22275">
    <property type="entry name" value="DPBB_EXPB_N"/>
    <property type="match status" value="1"/>
</dbReference>
<keyword evidence="8" id="KW-1185">Reference proteome</keyword>
<evidence type="ECO:0000256" key="4">
    <source>
        <dbReference type="SAM" id="SignalP"/>
    </source>
</evidence>
<proteinExistence type="inferred from homology"/>
<sequence>MSFNLPFIFTFLALCLFQYCTCAHFKSLNASLAGFQPAVATFYGSPTGAGSDGVACGYTNAVSQSPFNSFVSAGNGPLFRKGLGCGACYQVICNLAPCSGKPVTVTITDECPSCSGAVHFDLSGTAMGALAKPGQADALRNLGNVAISYQRVPCQYKTKIAFKVDQGSNPNFLSVNVEFENADGDLNLVEFLPSGSTQSITANHVFGATWSSNINPSTQPAPYSIRITTEFNKKLTATNVIPIGWKPGQTYVSNVNF</sequence>
<gene>
    <name evidence="7" type="ORF">T459_33317</name>
</gene>
<dbReference type="OrthoDB" id="406505at2759"/>
<dbReference type="Pfam" id="PF01357">
    <property type="entry name" value="Expansin_C"/>
    <property type="match status" value="1"/>
</dbReference>
<dbReference type="Proteomes" id="UP000222542">
    <property type="component" value="Unassembled WGS sequence"/>
</dbReference>
<dbReference type="InterPro" id="IPR009009">
    <property type="entry name" value="RlpA-like_DPBB"/>
</dbReference>
<dbReference type="InterPro" id="IPR036908">
    <property type="entry name" value="RlpA-like_sf"/>
</dbReference>
<dbReference type="SUPFAM" id="SSF50685">
    <property type="entry name" value="Barwin-like endoglucanases"/>
    <property type="match status" value="1"/>
</dbReference>
<dbReference type="PANTHER" id="PTHR31692">
    <property type="entry name" value="EXPANSIN-B3"/>
    <property type="match status" value="1"/>
</dbReference>
<comment type="similarity">
    <text evidence="3">Belongs to the expansin family.</text>
</comment>